<dbReference type="PANTHER" id="PTHR10909">
    <property type="entry name" value="ELECTRON TRANSPORT OXIDOREDUCTASE"/>
    <property type="match status" value="1"/>
</dbReference>
<sequence length="530" mass="58622">MATSWLLRLGAKSREPAIIIGELKFTYGHCFIVFCGLFVLSTTLFMLLRADADQRKIKSAAIRHILMKSETDILLAKDRLEKGDARAASDLGDGAQQLRSLQQTGLLKLTEPWTDMDLKYNPGKFFEAHRLLARHAPNLGPGFWIRFTVHYNLFAGSVLAVGNEQQVKQLEEIQQKGFLGCFGLTEKLAGVNSGGVVNTIAEWDDQTQEFVITSPEVGAQKNWISQGLVGELAVVVADLRVAGKRCGAHAFLMELRDAKGPVPNVEFGDMGRKTVGNDLDNAWIAFHGARVPRHTLLSRYGDVQPGNGGTYVSKVKGLTNMAMIGQRLFSGRVAVAWAALTFTRKLFEMTRAYSDHKKCWIPKNSTLTEVPQLQHLYLRADETLKKLENFVGSCEKQLSDCLQKDEIPPMALQEAIASAKILASDETSIDLCFRLKQDVGSHALMGDTGFEQMDFLQACKFAEGDSRILMRLGCLPPPGGGSGGGWLKMAKLCVSHFLEKAFIGQEDVHTAHIPISFNYIYLHSDSLTWK</sequence>
<dbReference type="Proteomes" id="UP001642484">
    <property type="component" value="Unassembled WGS sequence"/>
</dbReference>
<evidence type="ECO:0000313" key="2">
    <source>
        <dbReference type="EMBL" id="CAK9075401.1"/>
    </source>
</evidence>
<evidence type="ECO:0000313" key="3">
    <source>
        <dbReference type="Proteomes" id="UP001642484"/>
    </source>
</evidence>
<keyword evidence="1" id="KW-0812">Transmembrane</keyword>
<dbReference type="Gene3D" id="1.20.140.10">
    <property type="entry name" value="Butyryl-CoA Dehydrogenase, subunit A, domain 3"/>
    <property type="match status" value="1"/>
</dbReference>
<dbReference type="SUPFAM" id="SSF56645">
    <property type="entry name" value="Acyl-CoA dehydrogenase NM domain-like"/>
    <property type="match status" value="1"/>
</dbReference>
<keyword evidence="1" id="KW-0472">Membrane</keyword>
<dbReference type="Gene3D" id="2.40.110.10">
    <property type="entry name" value="Butyryl-CoA Dehydrogenase, subunit A, domain 2"/>
    <property type="match status" value="1"/>
</dbReference>
<evidence type="ECO:0008006" key="4">
    <source>
        <dbReference type="Google" id="ProtNLM"/>
    </source>
</evidence>
<proteinExistence type="predicted"/>
<keyword evidence="3" id="KW-1185">Reference proteome</keyword>
<organism evidence="2 3">
    <name type="scientific">Durusdinium trenchii</name>
    <dbReference type="NCBI Taxonomy" id="1381693"/>
    <lineage>
        <taxon>Eukaryota</taxon>
        <taxon>Sar</taxon>
        <taxon>Alveolata</taxon>
        <taxon>Dinophyceae</taxon>
        <taxon>Suessiales</taxon>
        <taxon>Symbiodiniaceae</taxon>
        <taxon>Durusdinium</taxon>
    </lineage>
</organism>
<gene>
    <name evidence="2" type="ORF">CCMP2556_LOCUS37115</name>
</gene>
<dbReference type="InterPro" id="IPR012258">
    <property type="entry name" value="Acyl-CoA_oxidase"/>
</dbReference>
<accession>A0ABP0PH89</accession>
<keyword evidence="1" id="KW-1133">Transmembrane helix</keyword>
<reference evidence="2 3" key="1">
    <citation type="submission" date="2024-02" db="EMBL/GenBank/DDBJ databases">
        <authorList>
            <person name="Chen Y."/>
            <person name="Shah S."/>
            <person name="Dougan E. K."/>
            <person name="Thang M."/>
            <person name="Chan C."/>
        </authorList>
    </citation>
    <scope>NUCLEOTIDE SEQUENCE [LARGE SCALE GENOMIC DNA]</scope>
</reference>
<protein>
    <recommendedName>
        <fullName evidence="4">Acyl-coenzyme A oxidase</fullName>
    </recommendedName>
</protein>
<feature type="transmembrane region" description="Helical" evidence="1">
    <location>
        <begin position="26"/>
        <end position="48"/>
    </location>
</feature>
<name>A0ABP0PH89_9DINO</name>
<dbReference type="EMBL" id="CAXAMN010023139">
    <property type="protein sequence ID" value="CAK9075401.1"/>
    <property type="molecule type" value="Genomic_DNA"/>
</dbReference>
<dbReference type="InterPro" id="IPR009100">
    <property type="entry name" value="AcylCoA_DH/oxidase_NM_dom_sf"/>
</dbReference>
<evidence type="ECO:0000256" key="1">
    <source>
        <dbReference type="SAM" id="Phobius"/>
    </source>
</evidence>
<comment type="caution">
    <text evidence="2">The sequence shown here is derived from an EMBL/GenBank/DDBJ whole genome shotgun (WGS) entry which is preliminary data.</text>
</comment>
<dbReference type="InterPro" id="IPR046373">
    <property type="entry name" value="Acyl-CoA_Oxase/DH_mid-dom_sf"/>
</dbReference>